<dbReference type="KEGG" id="thig:FE785_00255"/>
<evidence type="ECO:0000256" key="7">
    <source>
        <dbReference type="SAM" id="Phobius"/>
    </source>
</evidence>
<organism evidence="9 10">
    <name type="scientific">Thiomicrorhabdus sediminis</name>
    <dbReference type="NCBI Taxonomy" id="2580412"/>
    <lineage>
        <taxon>Bacteria</taxon>
        <taxon>Pseudomonadati</taxon>
        <taxon>Pseudomonadota</taxon>
        <taxon>Gammaproteobacteria</taxon>
        <taxon>Thiotrichales</taxon>
        <taxon>Piscirickettsiaceae</taxon>
        <taxon>Thiomicrorhabdus</taxon>
    </lineage>
</organism>
<reference evidence="9 10" key="1">
    <citation type="submission" date="2019-05" db="EMBL/GenBank/DDBJ databases">
        <title>Thiomicrorhabdus sediminis sp. nov, a novel sulfur-oxidizing bacterium isolated from coastal sediment.</title>
        <authorList>
            <person name="Liu X."/>
        </authorList>
    </citation>
    <scope>NUCLEOTIDE SEQUENCE [LARGE SCALE GENOMIC DNA]</scope>
    <source>
        <strain evidence="9 10">G1</strain>
    </source>
</reference>
<feature type="transmembrane region" description="Helical" evidence="7">
    <location>
        <begin position="325"/>
        <end position="346"/>
    </location>
</feature>
<feature type="transmembrane region" description="Helical" evidence="7">
    <location>
        <begin position="268"/>
        <end position="286"/>
    </location>
</feature>
<feature type="transmembrane region" description="Helical" evidence="7">
    <location>
        <begin position="130"/>
        <end position="152"/>
    </location>
</feature>
<feature type="transmembrane region" description="Helical" evidence="7">
    <location>
        <begin position="30"/>
        <end position="52"/>
    </location>
</feature>
<keyword evidence="3 7" id="KW-0812">Transmembrane</keyword>
<dbReference type="Proteomes" id="UP000304864">
    <property type="component" value="Chromosome"/>
</dbReference>
<evidence type="ECO:0000313" key="9">
    <source>
        <dbReference type="EMBL" id="QCU89164.1"/>
    </source>
</evidence>
<gene>
    <name evidence="9" type="ORF">FE785_00255</name>
</gene>
<dbReference type="RefSeq" id="WP_138563254.1">
    <property type="nucleotide sequence ID" value="NZ_CP040602.1"/>
</dbReference>
<dbReference type="Gene3D" id="1.20.58.220">
    <property type="entry name" value="Phosphate transport system protein phou homolog 2, domain 2"/>
    <property type="match status" value="1"/>
</dbReference>
<keyword evidence="8" id="KW-0732">Signal</keyword>
<dbReference type="PANTHER" id="PTHR10010:SF46">
    <property type="entry name" value="SODIUM-DEPENDENT PHOSPHATE TRANSPORT PROTEIN 2B"/>
    <property type="match status" value="1"/>
</dbReference>
<dbReference type="InterPro" id="IPR003841">
    <property type="entry name" value="Na/Pi_transpt"/>
</dbReference>
<dbReference type="AlphaFoldDB" id="A0A4P9K2T9"/>
<dbReference type="GO" id="GO:0005436">
    <property type="term" value="F:sodium:phosphate symporter activity"/>
    <property type="evidence" value="ECO:0007669"/>
    <property type="project" value="InterPro"/>
</dbReference>
<evidence type="ECO:0000256" key="4">
    <source>
        <dbReference type="ARBA" id="ARBA00022989"/>
    </source>
</evidence>
<dbReference type="GO" id="GO:0005886">
    <property type="term" value="C:plasma membrane"/>
    <property type="evidence" value="ECO:0007669"/>
    <property type="project" value="UniProtKB-SubCell"/>
</dbReference>
<comment type="subcellular location">
    <subcellularLocation>
        <location evidence="1">Cell membrane</location>
        <topology evidence="1">Multi-pass membrane protein</topology>
    </subcellularLocation>
</comment>
<accession>A0A4P9K2T9</accession>
<feature type="signal peptide" evidence="8">
    <location>
        <begin position="1"/>
        <end position="20"/>
    </location>
</feature>
<dbReference type="NCBIfam" id="TIGR00704">
    <property type="entry name" value="NaPi_cotrn_rel"/>
    <property type="match status" value="1"/>
</dbReference>
<feature type="transmembrane region" description="Helical" evidence="7">
    <location>
        <begin position="96"/>
        <end position="118"/>
    </location>
</feature>
<feature type="transmembrane region" description="Helical" evidence="7">
    <location>
        <begin position="199"/>
        <end position="227"/>
    </location>
</feature>
<keyword evidence="6" id="KW-0175">Coiled coil</keyword>
<keyword evidence="5 7" id="KW-0472">Membrane</keyword>
<dbReference type="NCBIfam" id="NF037997">
    <property type="entry name" value="Na_Pi_symport"/>
    <property type="match status" value="1"/>
</dbReference>
<dbReference type="Pfam" id="PF02690">
    <property type="entry name" value="Na_Pi_cotrans"/>
    <property type="match status" value="2"/>
</dbReference>
<evidence type="ECO:0000256" key="8">
    <source>
        <dbReference type="SAM" id="SignalP"/>
    </source>
</evidence>
<evidence type="ECO:0000256" key="3">
    <source>
        <dbReference type="ARBA" id="ARBA00022692"/>
    </source>
</evidence>
<evidence type="ECO:0000256" key="5">
    <source>
        <dbReference type="ARBA" id="ARBA00023136"/>
    </source>
</evidence>
<feature type="chain" id="PRO_5020542433" evidence="8">
    <location>
        <begin position="21"/>
        <end position="594"/>
    </location>
</feature>
<dbReference type="SUPFAM" id="SSF109755">
    <property type="entry name" value="PhoU-like"/>
    <property type="match status" value="1"/>
</dbReference>
<keyword evidence="2" id="KW-1003">Cell membrane</keyword>
<keyword evidence="10" id="KW-1185">Reference proteome</keyword>
<evidence type="ECO:0000256" key="1">
    <source>
        <dbReference type="ARBA" id="ARBA00004651"/>
    </source>
</evidence>
<proteinExistence type="predicted"/>
<dbReference type="InterPro" id="IPR038078">
    <property type="entry name" value="PhoU-like_sf"/>
</dbReference>
<keyword evidence="4 7" id="KW-1133">Transmembrane helix</keyword>
<dbReference type="OrthoDB" id="9763003at2"/>
<dbReference type="GO" id="GO:0044341">
    <property type="term" value="P:sodium-dependent phosphate transport"/>
    <property type="evidence" value="ECO:0007669"/>
    <property type="project" value="InterPro"/>
</dbReference>
<sequence length="594" mass="65542">MKYSTVIFALLLIMANPVFAQEAPVKELDWFTMTMWLVGGLAMFLYGMELMIKGLLTVAGDKVKTLLARLTTNRVMGAVTGAGVTAVIQSSSVTTVLTVGFVSAGLMTATQAAGVIMGANLGTTVTAQMIAFKVTSFALILLAVGFAIQFFSSLKRRIAFGRLIMGLGLIFFGMNVMSEGMAPLRDYQPFMDIMLSMQNPLLAILVGAVFTALVQSSSATIGVIIVMASNGFLTLPVGIALAMGANIGTTITAILATIGKSREALRTGLIHVLFNISAVLIWLPFIPELAQMATYISNHDLIENGQNFLLLAENTPREIANANTLLNLISMVIFLPFIPIFVLLVHRLVPVMEDEKTQSLQADFLDENFIDTPSLALQAVNLELEHYQQKQNLFYHRIVSLIEKPQVDKLSKENLNIQLFRNYQRSLLSYLGRVGQSELTADEQEHFLLLMSVINSLESMLDAIENNILNVLQNMVENEQKPSATMLELVGKLTNEVAKSVTNSLQSVYKQDNQLALQTTTMESTINLLLKDSLKHQIKRFQPSQERLSIFRNEMQLIEGFKQLYSLAKRVAQLQLENASDEKTEAPSESQKVD</sequence>
<name>A0A4P9K2T9_9GAMM</name>
<feature type="transmembrane region" description="Helical" evidence="7">
    <location>
        <begin position="233"/>
        <end position="256"/>
    </location>
</feature>
<protein>
    <submittedName>
        <fullName evidence="9">Na/Pi cotransporter family protein</fullName>
    </submittedName>
</protein>
<feature type="coiled-coil region" evidence="6">
    <location>
        <begin position="454"/>
        <end position="481"/>
    </location>
</feature>
<evidence type="ECO:0000313" key="10">
    <source>
        <dbReference type="Proteomes" id="UP000304864"/>
    </source>
</evidence>
<dbReference type="InterPro" id="IPR004633">
    <property type="entry name" value="NaPi_cotrn-rel/YqeW-like"/>
</dbReference>
<evidence type="ECO:0000256" key="2">
    <source>
        <dbReference type="ARBA" id="ARBA00022475"/>
    </source>
</evidence>
<evidence type="ECO:0000256" key="6">
    <source>
        <dbReference type="SAM" id="Coils"/>
    </source>
</evidence>
<feature type="transmembrane region" description="Helical" evidence="7">
    <location>
        <begin position="158"/>
        <end position="178"/>
    </location>
</feature>
<dbReference type="PANTHER" id="PTHR10010">
    <property type="entry name" value="SOLUTE CARRIER FAMILY 34 SODIUM PHOSPHATE , MEMBER 2-RELATED"/>
    <property type="match status" value="1"/>
</dbReference>
<dbReference type="EMBL" id="CP040602">
    <property type="protein sequence ID" value="QCU89164.1"/>
    <property type="molecule type" value="Genomic_DNA"/>
</dbReference>